<dbReference type="GO" id="GO:0005829">
    <property type="term" value="C:cytosol"/>
    <property type="evidence" value="ECO:0007669"/>
    <property type="project" value="TreeGrafter"/>
</dbReference>
<evidence type="ECO:0000259" key="18">
    <source>
        <dbReference type="Pfam" id="PF13840"/>
    </source>
</evidence>
<comment type="catalytic activity">
    <reaction evidence="13 15">
        <text>L-aspartate + ATP = 4-phospho-L-aspartate + ADP</text>
        <dbReference type="Rhea" id="RHEA:23776"/>
        <dbReference type="ChEBI" id="CHEBI:29991"/>
        <dbReference type="ChEBI" id="CHEBI:30616"/>
        <dbReference type="ChEBI" id="CHEBI:57535"/>
        <dbReference type="ChEBI" id="CHEBI:456216"/>
        <dbReference type="EC" id="2.7.2.4"/>
    </reaction>
</comment>
<feature type="binding site" evidence="14">
    <location>
        <begin position="7"/>
        <end position="10"/>
    </location>
    <ligand>
        <name>ATP</name>
        <dbReference type="ChEBI" id="CHEBI:30616"/>
    </ligand>
</feature>
<keyword evidence="6 16" id="KW-0028">Amino-acid biosynthesis</keyword>
<evidence type="ECO:0000313" key="19">
    <source>
        <dbReference type="EMBL" id="KPV44590.1"/>
    </source>
</evidence>
<evidence type="ECO:0000256" key="7">
    <source>
        <dbReference type="ARBA" id="ARBA00022679"/>
    </source>
</evidence>
<evidence type="ECO:0000256" key="4">
    <source>
        <dbReference type="ARBA" id="ARBA00005139"/>
    </source>
</evidence>
<dbReference type="RefSeq" id="WP_083486014.1">
    <property type="nucleotide sequence ID" value="NZ_LJCO01000030.1"/>
</dbReference>
<dbReference type="GO" id="GO:0009090">
    <property type="term" value="P:homoserine biosynthetic process"/>
    <property type="evidence" value="ECO:0007669"/>
    <property type="project" value="TreeGrafter"/>
</dbReference>
<evidence type="ECO:0000256" key="10">
    <source>
        <dbReference type="ARBA" id="ARBA00022840"/>
    </source>
</evidence>
<dbReference type="Pfam" id="PF00696">
    <property type="entry name" value="AA_kinase"/>
    <property type="match status" value="1"/>
</dbReference>
<evidence type="ECO:0000256" key="15">
    <source>
        <dbReference type="RuleBase" id="RU003448"/>
    </source>
</evidence>
<dbReference type="InterPro" id="IPR005260">
    <property type="entry name" value="Asp_kin_monofn"/>
</dbReference>
<dbReference type="EC" id="2.7.2.4" evidence="15"/>
<dbReference type="UniPathway" id="UPA00034">
    <property type="reaction ID" value="UER00015"/>
</dbReference>
<dbReference type="Pfam" id="PF13840">
    <property type="entry name" value="ACT_7"/>
    <property type="match status" value="1"/>
</dbReference>
<dbReference type="SUPFAM" id="SSF53633">
    <property type="entry name" value="Carbamate kinase-like"/>
    <property type="match status" value="1"/>
</dbReference>
<dbReference type="STRING" id="471514.AN477_06230"/>
<feature type="binding site" evidence="14">
    <location>
        <position position="187"/>
    </location>
    <ligand>
        <name>ATP</name>
        <dbReference type="ChEBI" id="CHEBI:30616"/>
    </ligand>
</feature>
<dbReference type="UniPathway" id="UPA00050">
    <property type="reaction ID" value="UER00461"/>
</dbReference>
<proteinExistence type="inferred from homology"/>
<name>A0A0P9CP08_9BACL</name>
<dbReference type="Gene3D" id="3.30.2130.10">
    <property type="entry name" value="VC0802-like"/>
    <property type="match status" value="1"/>
</dbReference>
<dbReference type="GO" id="GO:0004072">
    <property type="term" value="F:aspartate kinase activity"/>
    <property type="evidence" value="ECO:0007669"/>
    <property type="project" value="UniProtKB-EC"/>
</dbReference>
<dbReference type="GO" id="GO:0009089">
    <property type="term" value="P:lysine biosynthetic process via diaminopimelate"/>
    <property type="evidence" value="ECO:0007669"/>
    <property type="project" value="UniProtKB-UniPathway"/>
</dbReference>
<dbReference type="PATRIC" id="fig|471514.4.peg.4221"/>
<dbReference type="UniPathway" id="UPA00051">
    <property type="reaction ID" value="UER00462"/>
</dbReference>
<evidence type="ECO:0000256" key="6">
    <source>
        <dbReference type="ARBA" id="ARBA00022605"/>
    </source>
</evidence>
<dbReference type="GO" id="GO:0019877">
    <property type="term" value="P:diaminopimelate biosynthetic process"/>
    <property type="evidence" value="ECO:0007669"/>
    <property type="project" value="UniProtKB-KW"/>
</dbReference>
<comment type="caution">
    <text evidence="19">The sequence shown here is derived from an EMBL/GenBank/DDBJ whole genome shotgun (WGS) entry which is preliminary data.</text>
</comment>
<dbReference type="InterPro" id="IPR036393">
    <property type="entry name" value="AceGlu_kinase-like_sf"/>
</dbReference>
<evidence type="ECO:0000256" key="11">
    <source>
        <dbReference type="ARBA" id="ARBA00022915"/>
    </source>
</evidence>
<evidence type="ECO:0000256" key="13">
    <source>
        <dbReference type="ARBA" id="ARBA00047872"/>
    </source>
</evidence>
<dbReference type="NCBIfam" id="NF006068">
    <property type="entry name" value="PRK08210.1"/>
    <property type="match status" value="1"/>
</dbReference>
<evidence type="ECO:0000256" key="5">
    <source>
        <dbReference type="ARBA" id="ARBA00010122"/>
    </source>
</evidence>
<evidence type="ECO:0000256" key="1">
    <source>
        <dbReference type="ARBA" id="ARBA00003121"/>
    </source>
</evidence>
<organism evidence="19 20">
    <name type="scientific">Alicyclobacillus ferrooxydans</name>
    <dbReference type="NCBI Taxonomy" id="471514"/>
    <lineage>
        <taxon>Bacteria</taxon>
        <taxon>Bacillati</taxon>
        <taxon>Bacillota</taxon>
        <taxon>Bacilli</taxon>
        <taxon>Bacillales</taxon>
        <taxon>Alicyclobacillaceae</taxon>
        <taxon>Alicyclobacillus</taxon>
    </lineage>
</organism>
<keyword evidence="7 15" id="KW-0808">Transferase</keyword>
<feature type="binding site" evidence="14">
    <location>
        <position position="77"/>
    </location>
    <ligand>
        <name>substrate</name>
    </ligand>
</feature>
<keyword evidence="9 15" id="KW-0418">Kinase</keyword>
<evidence type="ECO:0000259" key="17">
    <source>
        <dbReference type="Pfam" id="PF00696"/>
    </source>
</evidence>
<dbReference type="PANTHER" id="PTHR21499:SF3">
    <property type="entry name" value="ASPARTOKINASE"/>
    <property type="match status" value="1"/>
</dbReference>
<evidence type="ECO:0000256" key="14">
    <source>
        <dbReference type="PIRSR" id="PIRSR000726-1"/>
    </source>
</evidence>
<dbReference type="InterPro" id="IPR018042">
    <property type="entry name" value="Aspartate_kinase_CS"/>
</dbReference>
<dbReference type="SUPFAM" id="SSF55021">
    <property type="entry name" value="ACT-like"/>
    <property type="match status" value="1"/>
</dbReference>
<evidence type="ECO:0000256" key="12">
    <source>
        <dbReference type="ARBA" id="ARBA00023154"/>
    </source>
</evidence>
<comment type="pathway">
    <text evidence="2 16">Amino-acid biosynthesis; L-lysine biosynthesis via DAP pathway; (S)-tetrahydrodipicolinate from L-aspartate: step 1/4.</text>
</comment>
<comment type="pathway">
    <text evidence="3 16">Amino-acid biosynthesis; L-methionine biosynthesis via de novo pathway; L-homoserine from L-aspartate: step 1/3.</text>
</comment>
<keyword evidence="10 14" id="KW-0067">ATP-binding</keyword>
<evidence type="ECO:0000256" key="8">
    <source>
        <dbReference type="ARBA" id="ARBA00022741"/>
    </source>
</evidence>
<dbReference type="PANTHER" id="PTHR21499">
    <property type="entry name" value="ASPARTATE KINASE"/>
    <property type="match status" value="1"/>
</dbReference>
<evidence type="ECO:0000256" key="9">
    <source>
        <dbReference type="ARBA" id="ARBA00022777"/>
    </source>
</evidence>
<dbReference type="PIRSF" id="PIRSF000726">
    <property type="entry name" value="Asp_kin"/>
    <property type="match status" value="1"/>
</dbReference>
<gene>
    <name evidence="19" type="ORF">AN477_06230</name>
</gene>
<dbReference type="PROSITE" id="PS00324">
    <property type="entry name" value="ASPARTOKINASE"/>
    <property type="match status" value="1"/>
</dbReference>
<evidence type="ECO:0000256" key="3">
    <source>
        <dbReference type="ARBA" id="ARBA00004986"/>
    </source>
</evidence>
<feature type="binding site" evidence="14">
    <location>
        <position position="52"/>
    </location>
    <ligand>
        <name>substrate</name>
    </ligand>
</feature>
<accession>A0A0P9CP08</accession>
<evidence type="ECO:0000313" key="20">
    <source>
        <dbReference type="Proteomes" id="UP000050482"/>
    </source>
</evidence>
<keyword evidence="12" id="KW-0457">Lysine biosynthesis</keyword>
<comment type="function">
    <text evidence="1">Catalyzes the phosphorylation of the beta-carboxyl group of aspartic acid with ATP to yield 4-phospho-L-aspartate, which is involved in the branched biosynthetic pathway leading to the biosynthesis of amino acids threonine, isoleucine and methionine.</text>
</comment>
<dbReference type="InterPro" id="IPR027795">
    <property type="entry name" value="CASTOR_ACT_dom"/>
</dbReference>
<comment type="pathway">
    <text evidence="4 16">Amino-acid biosynthesis; L-threonine biosynthesis; L-threonine from L-aspartate: step 1/5.</text>
</comment>
<dbReference type="OrthoDB" id="9799110at2"/>
<dbReference type="Gene3D" id="3.40.1160.10">
    <property type="entry name" value="Acetylglutamate kinase-like"/>
    <property type="match status" value="1"/>
</dbReference>
<feature type="domain" description="Aspartate/glutamate/uridylate kinase" evidence="17">
    <location>
        <begin position="2"/>
        <end position="233"/>
    </location>
</feature>
<dbReference type="Proteomes" id="UP000050482">
    <property type="component" value="Unassembled WGS sequence"/>
</dbReference>
<keyword evidence="8 14" id="KW-0547">Nucleotide-binding</keyword>
<dbReference type="AlphaFoldDB" id="A0A0P9CP08"/>
<keyword evidence="11" id="KW-0220">Diaminopimelate biosynthesis</keyword>
<dbReference type="EMBL" id="LJCO01000030">
    <property type="protein sequence ID" value="KPV44590.1"/>
    <property type="molecule type" value="Genomic_DNA"/>
</dbReference>
<evidence type="ECO:0000256" key="16">
    <source>
        <dbReference type="RuleBase" id="RU004249"/>
    </source>
</evidence>
<dbReference type="InterPro" id="IPR001341">
    <property type="entry name" value="Asp_kinase"/>
</dbReference>
<dbReference type="InterPro" id="IPR045865">
    <property type="entry name" value="ACT-like_dom_sf"/>
</dbReference>
<protein>
    <recommendedName>
        <fullName evidence="15">Aspartokinase</fullName>
        <ecNumber evidence="15">2.7.2.4</ecNumber>
    </recommendedName>
</protein>
<dbReference type="GO" id="GO:0009088">
    <property type="term" value="P:threonine biosynthetic process"/>
    <property type="evidence" value="ECO:0007669"/>
    <property type="project" value="UniProtKB-UniPathway"/>
</dbReference>
<dbReference type="NCBIfam" id="TIGR00657">
    <property type="entry name" value="asp_kinases"/>
    <property type="match status" value="1"/>
</dbReference>
<dbReference type="GO" id="GO:0005524">
    <property type="term" value="F:ATP binding"/>
    <property type="evidence" value="ECO:0007669"/>
    <property type="project" value="UniProtKB-KW"/>
</dbReference>
<dbReference type="InterPro" id="IPR001048">
    <property type="entry name" value="Asp/Glu/Uridylate_kinase"/>
</dbReference>
<keyword evidence="20" id="KW-1185">Reference proteome</keyword>
<evidence type="ECO:0000256" key="2">
    <source>
        <dbReference type="ARBA" id="ARBA00004766"/>
    </source>
</evidence>
<comment type="similarity">
    <text evidence="5 15">Belongs to the aspartokinase family.</text>
</comment>
<reference evidence="19 20" key="1">
    <citation type="submission" date="2015-09" db="EMBL/GenBank/DDBJ databases">
        <title>Draft genome sequence of Alicyclobacillus ferrooxydans DSM 22381.</title>
        <authorList>
            <person name="Hemp J."/>
        </authorList>
    </citation>
    <scope>NUCLEOTIDE SEQUENCE [LARGE SCALE GENOMIC DNA]</scope>
    <source>
        <strain evidence="19 20">TC-34</strain>
    </source>
</reference>
<feature type="domain" description="CASTOR ACT" evidence="18">
    <location>
        <begin position="332"/>
        <end position="392"/>
    </location>
</feature>
<sequence>MKVLVQKFGGTSVQSAEVRRQAAEHVVDAVDEGYRVVVVVSAMGRKGNPYATDELLGLVESGSVDDRDLDVLLSCGEAISAVVFSSELGTRGLGVTVLNGNQAGILTDDQYGDARIQSVQTERLRMELEKHDVVIVMGFQGYTEDGNVTTLGRGGSDTTAAALGTALDADRVEIFSDVNGVLTADPRLVEHAALLPQLTYTEACSLAWEGARVIHPRAVEVAMQNNTPMVVRNTRNHLPGTRIVSSLQCIEDSKRCNGTVIGITYRTDLVQVSVGAVADAQQVVFRAVADCGVQPGFVLSSPMQVSFTLPAMHADSVAQSLTQLGQHFKLIHDCARVSVVGTKLDEISGLMGSILETLVSKNIEVLQSADYQSTIRLLVRKSDMESAVCELHNKLIRQCDDVARFPLTPKLMAGASLL</sequence>